<dbReference type="GeneID" id="36590572"/>
<reference evidence="2 3" key="1">
    <citation type="submission" date="2016-04" db="EMBL/GenBank/DDBJ databases">
        <title>A degradative enzymes factory behind the ericoid mycorrhizal symbiosis.</title>
        <authorList>
            <consortium name="DOE Joint Genome Institute"/>
            <person name="Martino E."/>
            <person name="Morin E."/>
            <person name="Grelet G."/>
            <person name="Kuo A."/>
            <person name="Kohler A."/>
            <person name="Daghino S."/>
            <person name="Barry K."/>
            <person name="Choi C."/>
            <person name="Cichocki N."/>
            <person name="Clum A."/>
            <person name="Copeland A."/>
            <person name="Hainaut M."/>
            <person name="Haridas S."/>
            <person name="Labutti K."/>
            <person name="Lindquist E."/>
            <person name="Lipzen A."/>
            <person name="Khouja H.-R."/>
            <person name="Murat C."/>
            <person name="Ohm R."/>
            <person name="Olson A."/>
            <person name="Spatafora J."/>
            <person name="Veneault-Fourrey C."/>
            <person name="Henrissat B."/>
            <person name="Grigoriev I."/>
            <person name="Martin F."/>
            <person name="Perotto S."/>
        </authorList>
    </citation>
    <scope>NUCLEOTIDE SEQUENCE [LARGE SCALE GENOMIC DNA]</scope>
    <source>
        <strain evidence="2 3">E</strain>
    </source>
</reference>
<accession>A0A2J6TRL4</accession>
<dbReference type="STRING" id="1095630.A0A2J6TRL4"/>
<evidence type="ECO:0000256" key="1">
    <source>
        <dbReference type="SAM" id="SignalP"/>
    </source>
</evidence>
<evidence type="ECO:0000313" key="3">
    <source>
        <dbReference type="Proteomes" id="UP000235371"/>
    </source>
</evidence>
<sequence length="622" mass="71839">MVFHHDIVYFIQALLIFCCFVDAASYDMTGQWDITYGDTAPQLSHIKDSRDDGISFEANQARMSIYSKHIYQGKKLGDFSLPGTQHLKLEYWDEPPHRTSDHEFFLQHLETLEFSSQSTWTVEIRGSGIWPGNRTLLATVLHRLPLITSLSWILGEPIPLETVQFLEKNHPLCRLYYELDFGYWRPEVLATSRRRATQRRRTKQLSSEDDKSLAAEEQIRVIERESILNSTNLHSLKVSVSNGGREREPDKMDLILRILTTCPNIKELDISVSRRRGCVVYDTDDLYAFDFTTSNATLAPLESLTVDGYLFHANPNGLKWKEWEADHPERDILYAPWKYLPESIINHVGYPKIKEWGGLQSSHVKLDTSSLKLDTRTNLDIWLQRMDWSHLHTLKIKDATTKDLEKVGGNTLPSLRNVQFSGYYAHHHAILDFIGNNSFTLESIQFDGINFCSLSQVVSTIVEHHRSSLHTLVIKHLQPRRSNYVSPRKNAYRFPGTSFLNVTHLTHLRESIPGLTTLDLDILVSEEWNHELLGILVSFSELEYLTLRFEAQAGGWDDEGEDGRQHGEERSYKEIDNKLYLMMGLKEYLAKRKVGKQFKRLETWVGSEIVGDAEKYPDLHFN</sequence>
<evidence type="ECO:0000313" key="2">
    <source>
        <dbReference type="EMBL" id="PMD65666.1"/>
    </source>
</evidence>
<dbReference type="EMBL" id="KZ613746">
    <property type="protein sequence ID" value="PMD65666.1"/>
    <property type="molecule type" value="Genomic_DNA"/>
</dbReference>
<organism evidence="2 3">
    <name type="scientific">Hyaloscypha bicolor E</name>
    <dbReference type="NCBI Taxonomy" id="1095630"/>
    <lineage>
        <taxon>Eukaryota</taxon>
        <taxon>Fungi</taxon>
        <taxon>Dikarya</taxon>
        <taxon>Ascomycota</taxon>
        <taxon>Pezizomycotina</taxon>
        <taxon>Leotiomycetes</taxon>
        <taxon>Helotiales</taxon>
        <taxon>Hyaloscyphaceae</taxon>
        <taxon>Hyaloscypha</taxon>
        <taxon>Hyaloscypha bicolor</taxon>
    </lineage>
</organism>
<dbReference type="AlphaFoldDB" id="A0A2J6TRL4"/>
<dbReference type="OrthoDB" id="3945550at2759"/>
<feature type="chain" id="PRO_5014372589" description="F-box domain-containing protein" evidence="1">
    <location>
        <begin position="24"/>
        <end position="622"/>
    </location>
</feature>
<evidence type="ECO:0008006" key="4">
    <source>
        <dbReference type="Google" id="ProtNLM"/>
    </source>
</evidence>
<dbReference type="Proteomes" id="UP000235371">
    <property type="component" value="Unassembled WGS sequence"/>
</dbReference>
<dbReference type="InterPro" id="IPR032675">
    <property type="entry name" value="LRR_dom_sf"/>
</dbReference>
<dbReference type="InParanoid" id="A0A2J6TRL4"/>
<feature type="signal peptide" evidence="1">
    <location>
        <begin position="1"/>
        <end position="23"/>
    </location>
</feature>
<keyword evidence="1" id="KW-0732">Signal</keyword>
<dbReference type="RefSeq" id="XP_024742570.1">
    <property type="nucleotide sequence ID" value="XM_024882495.1"/>
</dbReference>
<keyword evidence="3" id="KW-1185">Reference proteome</keyword>
<proteinExistence type="predicted"/>
<gene>
    <name evidence="2" type="ORF">K444DRAFT_625216</name>
</gene>
<dbReference type="Gene3D" id="3.80.10.10">
    <property type="entry name" value="Ribonuclease Inhibitor"/>
    <property type="match status" value="1"/>
</dbReference>
<protein>
    <recommendedName>
        <fullName evidence="4">F-box domain-containing protein</fullName>
    </recommendedName>
</protein>
<name>A0A2J6TRL4_9HELO</name>